<keyword evidence="1" id="KW-0812">Transmembrane</keyword>
<name>A0A8D8RGH8_9HEMI</name>
<protein>
    <submittedName>
        <fullName evidence="2">Uncharacterized protein</fullName>
    </submittedName>
</protein>
<feature type="transmembrane region" description="Helical" evidence="1">
    <location>
        <begin position="6"/>
        <end position="24"/>
    </location>
</feature>
<reference evidence="2" key="1">
    <citation type="submission" date="2021-05" db="EMBL/GenBank/DDBJ databases">
        <authorList>
            <person name="Alioto T."/>
            <person name="Alioto T."/>
            <person name="Gomez Garrido J."/>
        </authorList>
    </citation>
    <scope>NUCLEOTIDE SEQUENCE</scope>
</reference>
<sequence length="141" mass="16737">MKTRLAFLMKIFSFFCYIIYYVTFHIKQKMLTLNIFTTQTLAFVFPPTNMNNYSSLTLSSSRYVFPSYSSETATNNFNGNFTTAREKHQKYLHRKALFLPRESWMKTFCNDLSNNQLSSCYPNKILKYKKSLKIVHVECRL</sequence>
<evidence type="ECO:0000313" key="2">
    <source>
        <dbReference type="EMBL" id="CAG6650620.1"/>
    </source>
</evidence>
<keyword evidence="1" id="KW-0472">Membrane</keyword>
<evidence type="ECO:0000256" key="1">
    <source>
        <dbReference type="SAM" id="Phobius"/>
    </source>
</evidence>
<accession>A0A8D8RGH8</accession>
<organism evidence="2">
    <name type="scientific">Cacopsylla melanoneura</name>
    <dbReference type="NCBI Taxonomy" id="428564"/>
    <lineage>
        <taxon>Eukaryota</taxon>
        <taxon>Metazoa</taxon>
        <taxon>Ecdysozoa</taxon>
        <taxon>Arthropoda</taxon>
        <taxon>Hexapoda</taxon>
        <taxon>Insecta</taxon>
        <taxon>Pterygota</taxon>
        <taxon>Neoptera</taxon>
        <taxon>Paraneoptera</taxon>
        <taxon>Hemiptera</taxon>
        <taxon>Sternorrhyncha</taxon>
        <taxon>Psylloidea</taxon>
        <taxon>Psyllidae</taxon>
        <taxon>Psyllinae</taxon>
        <taxon>Cacopsylla</taxon>
    </lineage>
</organism>
<dbReference type="EMBL" id="HBUF01163058">
    <property type="protein sequence ID" value="CAG6650620.1"/>
    <property type="molecule type" value="Transcribed_RNA"/>
</dbReference>
<proteinExistence type="predicted"/>
<dbReference type="AlphaFoldDB" id="A0A8D8RGH8"/>
<keyword evidence="1" id="KW-1133">Transmembrane helix</keyword>